<sequence length="281" mass="31032">MSSAQTLEDEAGHPGDMWSDLKNKIQDDVMIQFSAVEGQFLAILWCLDRYRAAGVPPRGMGDQGKDPATRLNAVYRSKGHWWAELISLLVENRTSSRLEARVRVRGFSQDHTIDVAWPSGTPPLAAPRICLLTRMSGAAQQGDIPERKAMADWVTRRKELKFAATDLKLSQHDPARPMGTWDQWRRVQPPKVYLLWGARLGAKARLATIAEEASELHDTYLDGVGVFAYAAAPDDRKYQPLAPAAASGWTTVDTVLDTLATAITEAEPAGHRADQDSENEA</sequence>
<reference evidence="1 2" key="1">
    <citation type="submission" date="2021-01" db="EMBL/GenBank/DDBJ databases">
        <title>Whole genome shotgun sequence of Asanoa siamensis NBRC 107932.</title>
        <authorList>
            <person name="Komaki H."/>
            <person name="Tamura T."/>
        </authorList>
    </citation>
    <scope>NUCLEOTIDE SEQUENCE [LARGE SCALE GENOMIC DNA]</scope>
    <source>
        <strain evidence="1 2">NBRC 107932</strain>
    </source>
</reference>
<dbReference type="Proteomes" id="UP000604117">
    <property type="component" value="Unassembled WGS sequence"/>
</dbReference>
<evidence type="ECO:0000313" key="1">
    <source>
        <dbReference type="EMBL" id="GIF76196.1"/>
    </source>
</evidence>
<name>A0ABQ4CY20_9ACTN</name>
<keyword evidence="2" id="KW-1185">Reference proteome</keyword>
<proteinExistence type="predicted"/>
<organism evidence="1 2">
    <name type="scientific">Asanoa siamensis</name>
    <dbReference type="NCBI Taxonomy" id="926357"/>
    <lineage>
        <taxon>Bacteria</taxon>
        <taxon>Bacillati</taxon>
        <taxon>Actinomycetota</taxon>
        <taxon>Actinomycetes</taxon>
        <taxon>Micromonosporales</taxon>
        <taxon>Micromonosporaceae</taxon>
        <taxon>Asanoa</taxon>
    </lineage>
</organism>
<protein>
    <submittedName>
        <fullName evidence="1">Uncharacterized protein</fullName>
    </submittedName>
</protein>
<dbReference type="EMBL" id="BONE01000055">
    <property type="protein sequence ID" value="GIF76196.1"/>
    <property type="molecule type" value="Genomic_DNA"/>
</dbReference>
<evidence type="ECO:0000313" key="2">
    <source>
        <dbReference type="Proteomes" id="UP000604117"/>
    </source>
</evidence>
<comment type="caution">
    <text evidence="1">The sequence shown here is derived from an EMBL/GenBank/DDBJ whole genome shotgun (WGS) entry which is preliminary data.</text>
</comment>
<gene>
    <name evidence="1" type="ORF">Asi02nite_57140</name>
</gene>
<accession>A0ABQ4CY20</accession>
<dbReference type="RefSeq" id="WP_203717058.1">
    <property type="nucleotide sequence ID" value="NZ_BONE01000055.1"/>
</dbReference>